<dbReference type="Proteomes" id="UP000005510">
    <property type="component" value="Unassembled WGS sequence"/>
</dbReference>
<reference evidence="1 2" key="2">
    <citation type="submission" date="2008-10" db="EMBL/GenBank/DDBJ databases">
        <authorList>
            <person name="Fulton L."/>
            <person name="Clifton S."/>
            <person name="Fulton B."/>
            <person name="Xu J."/>
            <person name="Minx P."/>
            <person name="Pepin K.H."/>
            <person name="Johnson M."/>
            <person name="Bhonagiri V."/>
            <person name="Nash W.E."/>
            <person name="Mardis E.R."/>
            <person name="Wilson R.K."/>
        </authorList>
    </citation>
    <scope>NUCLEOTIDE SEQUENCE [LARGE SCALE GENOMIC DNA]</scope>
    <source>
        <strain evidence="1 2">DSM 18315</strain>
    </source>
</reference>
<name>B7BEY1_9BACT</name>
<accession>B7BEY1</accession>
<dbReference type="EMBL" id="ABYH01000377">
    <property type="protein sequence ID" value="EEC94993.1"/>
    <property type="molecule type" value="Genomic_DNA"/>
</dbReference>
<evidence type="ECO:0000313" key="1">
    <source>
        <dbReference type="EMBL" id="EEC94993.1"/>
    </source>
</evidence>
<feature type="non-terminal residue" evidence="1">
    <location>
        <position position="78"/>
    </location>
</feature>
<proteinExistence type="predicted"/>
<evidence type="ECO:0000313" key="2">
    <source>
        <dbReference type="Proteomes" id="UP000005510"/>
    </source>
</evidence>
<protein>
    <submittedName>
        <fullName evidence="1">Uncharacterized protein</fullName>
    </submittedName>
</protein>
<gene>
    <name evidence="1" type="ORF">PRABACTJOHN_03611</name>
</gene>
<reference evidence="1 2" key="1">
    <citation type="submission" date="2008-10" db="EMBL/GenBank/DDBJ databases">
        <title>Draft genome sequence of Parabacteroides johnsonii (DSM 18315).</title>
        <authorList>
            <person name="Sudarsanam P."/>
            <person name="Ley R."/>
            <person name="Guruge J."/>
            <person name="Turnbaugh P.J."/>
            <person name="Mahowald M."/>
            <person name="Liep D."/>
            <person name="Gordon J."/>
        </authorList>
    </citation>
    <scope>NUCLEOTIDE SEQUENCE [LARGE SCALE GENOMIC DNA]</scope>
    <source>
        <strain evidence="1 2">DSM 18315</strain>
    </source>
</reference>
<organism evidence="1 2">
    <name type="scientific">Parabacteroides johnsonii DSM 18315</name>
    <dbReference type="NCBI Taxonomy" id="537006"/>
    <lineage>
        <taxon>Bacteria</taxon>
        <taxon>Pseudomonadati</taxon>
        <taxon>Bacteroidota</taxon>
        <taxon>Bacteroidia</taxon>
        <taxon>Bacteroidales</taxon>
        <taxon>Tannerellaceae</taxon>
        <taxon>Parabacteroides</taxon>
    </lineage>
</organism>
<dbReference type="HOGENOM" id="CLU_2627782_0_0_10"/>
<sequence>MHENHAHDGRGHIEDDIQPQCVEAYIHRMIEQPYGEDKQEYAADQRVQHLPAGVELQMFFTPCPDTGNADQQHRGDLA</sequence>
<dbReference type="AlphaFoldDB" id="B7BEY1"/>
<comment type="caution">
    <text evidence="1">The sequence shown here is derived from an EMBL/GenBank/DDBJ whole genome shotgun (WGS) entry which is preliminary data.</text>
</comment>